<dbReference type="AlphaFoldDB" id="A0AAD5LPK4"/>
<accession>A0AAD5LPK4</accession>
<gene>
    <name evidence="1" type="ORF">P43SY_012004</name>
</gene>
<proteinExistence type="predicted"/>
<organism evidence="1 2">
    <name type="scientific">Pythium insidiosum</name>
    <name type="common">Pythiosis disease agent</name>
    <dbReference type="NCBI Taxonomy" id="114742"/>
    <lineage>
        <taxon>Eukaryota</taxon>
        <taxon>Sar</taxon>
        <taxon>Stramenopiles</taxon>
        <taxon>Oomycota</taxon>
        <taxon>Peronosporomycetes</taxon>
        <taxon>Pythiales</taxon>
        <taxon>Pythiaceae</taxon>
        <taxon>Pythium</taxon>
    </lineage>
</organism>
<sequence length="143" mass="16375">MATEVVTHNTRTKRELVAWVESELGCVVPDAESYSKRELLDLVVVAKSVEQLGAKKLNRLYSSGAMKDLQNIALKAYELRRNDQQNDYREQSKSKHKDEQHVAHYIGVDVILQLNKELAPSDRIGKKAMRNLVNLPQNMRMPM</sequence>
<dbReference type="Proteomes" id="UP001209570">
    <property type="component" value="Unassembled WGS sequence"/>
</dbReference>
<protein>
    <submittedName>
        <fullName evidence="1">Uncharacterized protein</fullName>
    </submittedName>
</protein>
<keyword evidence="2" id="KW-1185">Reference proteome</keyword>
<reference evidence="1" key="1">
    <citation type="submission" date="2021-12" db="EMBL/GenBank/DDBJ databases">
        <title>Prjna785345.</title>
        <authorList>
            <person name="Rujirawat T."/>
            <person name="Krajaejun T."/>
        </authorList>
    </citation>
    <scope>NUCLEOTIDE SEQUENCE</scope>
    <source>
        <strain evidence="1">Pi057C3</strain>
    </source>
</reference>
<comment type="caution">
    <text evidence="1">The sequence shown here is derived from an EMBL/GenBank/DDBJ whole genome shotgun (WGS) entry which is preliminary data.</text>
</comment>
<evidence type="ECO:0000313" key="1">
    <source>
        <dbReference type="EMBL" id="KAJ0389529.1"/>
    </source>
</evidence>
<evidence type="ECO:0000313" key="2">
    <source>
        <dbReference type="Proteomes" id="UP001209570"/>
    </source>
</evidence>
<name>A0AAD5LPK4_PYTIN</name>
<dbReference type="EMBL" id="JAKCXM010003623">
    <property type="protein sequence ID" value="KAJ0389529.1"/>
    <property type="molecule type" value="Genomic_DNA"/>
</dbReference>